<evidence type="ECO:0000256" key="1">
    <source>
        <dbReference type="ARBA" id="ARBA00004141"/>
    </source>
</evidence>
<feature type="transmembrane region" description="Helical" evidence="7">
    <location>
        <begin position="79"/>
        <end position="99"/>
    </location>
</feature>
<name>G2QXC8_THETT</name>
<dbReference type="OrthoDB" id="2988756at2759"/>
<dbReference type="GeneID" id="11516880"/>
<dbReference type="InterPro" id="IPR049326">
    <property type="entry name" value="Rhodopsin_dom_fungi"/>
</dbReference>
<feature type="region of interest" description="Disordered" evidence="6">
    <location>
        <begin position="333"/>
        <end position="373"/>
    </location>
</feature>
<feature type="compositionally biased region" description="Basic residues" evidence="6">
    <location>
        <begin position="352"/>
        <end position="361"/>
    </location>
</feature>
<dbReference type="Pfam" id="PF20684">
    <property type="entry name" value="Fung_rhodopsin"/>
    <property type="match status" value="1"/>
</dbReference>
<feature type="transmembrane region" description="Helical" evidence="7">
    <location>
        <begin position="175"/>
        <end position="200"/>
    </location>
</feature>
<dbReference type="RefSeq" id="XP_003649487.1">
    <property type="nucleotide sequence ID" value="XM_003649439.1"/>
</dbReference>
<comment type="subcellular location">
    <subcellularLocation>
        <location evidence="1">Membrane</location>
        <topology evidence="1">Multi-pass membrane protein</topology>
    </subcellularLocation>
</comment>
<feature type="domain" description="Rhodopsin" evidence="8">
    <location>
        <begin position="63"/>
        <end position="314"/>
    </location>
</feature>
<dbReference type="eggNOG" id="ENOG502SHM6">
    <property type="taxonomic scope" value="Eukaryota"/>
</dbReference>
<dbReference type="HOGENOM" id="CLU_019101_0_1_1"/>
<gene>
    <name evidence="9" type="ORF">THITE_162709</name>
</gene>
<sequence>MSSPPSLPRTGSWTGHPSRPKRVMPPSGQAAAAGPSEAELEAARNANITLWTLYAIGVLVTVLRTYARLKLAGWKRFQADDYLVWVAVLLYSAQTTLGYEVGNLAHGLANNGMTDAQRALLSPDDPEFGLRVLGSKIQVAGWSCYSTLMLVLKFAMLSFYLRLTSGLDRYRVRVYGGFALVLAGYLASIGAVFLGCMPFHQYWQINPDPGNFCQAAVSKPIVWSSFAANILTDIYLIMIPLPLLWGSGLRLIEKIASSIVLGAGIFVLVCATIKTVFVFSDDANGAELAGEWGTREAFVAVVTTNLPMVFPLFRVWLKPLFSTVMRSSDNRLKTPEGFRSIGGGGGDGSRGNARRGPHRSKGPNPLTNVSFGSSEERIVNEMKLQDMKATASTAPESQPETSGIVVRTEFDLSEDRSSHYQERNVARIQENW</sequence>
<proteinExistence type="inferred from homology"/>
<evidence type="ECO:0000256" key="3">
    <source>
        <dbReference type="ARBA" id="ARBA00022989"/>
    </source>
</evidence>
<evidence type="ECO:0000256" key="4">
    <source>
        <dbReference type="ARBA" id="ARBA00023136"/>
    </source>
</evidence>
<keyword evidence="2 7" id="KW-0812">Transmembrane</keyword>
<feature type="transmembrane region" description="Helical" evidence="7">
    <location>
        <begin position="220"/>
        <end position="243"/>
    </location>
</feature>
<feature type="region of interest" description="Disordered" evidence="6">
    <location>
        <begin position="1"/>
        <end position="36"/>
    </location>
</feature>
<dbReference type="EMBL" id="CP003009">
    <property type="protein sequence ID" value="AEO63151.1"/>
    <property type="molecule type" value="Genomic_DNA"/>
</dbReference>
<dbReference type="KEGG" id="ttt:THITE_162709"/>
<protein>
    <recommendedName>
        <fullName evidence="8">Rhodopsin domain-containing protein</fullName>
    </recommendedName>
</protein>
<dbReference type="AlphaFoldDB" id="G2QXC8"/>
<evidence type="ECO:0000313" key="10">
    <source>
        <dbReference type="Proteomes" id="UP000008181"/>
    </source>
</evidence>
<dbReference type="GO" id="GO:0016020">
    <property type="term" value="C:membrane"/>
    <property type="evidence" value="ECO:0007669"/>
    <property type="project" value="UniProtKB-SubCell"/>
</dbReference>
<evidence type="ECO:0000256" key="2">
    <source>
        <dbReference type="ARBA" id="ARBA00022692"/>
    </source>
</evidence>
<evidence type="ECO:0000313" key="9">
    <source>
        <dbReference type="EMBL" id="AEO63151.1"/>
    </source>
</evidence>
<feature type="transmembrane region" description="Helical" evidence="7">
    <location>
        <begin position="297"/>
        <end position="317"/>
    </location>
</feature>
<comment type="similarity">
    <text evidence="5">Belongs to the SAT4 family.</text>
</comment>
<feature type="transmembrane region" description="Helical" evidence="7">
    <location>
        <begin position="139"/>
        <end position="163"/>
    </location>
</feature>
<feature type="transmembrane region" description="Helical" evidence="7">
    <location>
        <begin position="48"/>
        <end position="67"/>
    </location>
</feature>
<keyword evidence="3 7" id="KW-1133">Transmembrane helix</keyword>
<evidence type="ECO:0000256" key="5">
    <source>
        <dbReference type="ARBA" id="ARBA00038359"/>
    </source>
</evidence>
<dbReference type="PANTHER" id="PTHR33048">
    <property type="entry name" value="PTH11-LIKE INTEGRAL MEMBRANE PROTEIN (AFU_ORTHOLOGUE AFUA_5G11245)"/>
    <property type="match status" value="1"/>
</dbReference>
<dbReference type="Proteomes" id="UP000008181">
    <property type="component" value="Chromosome 1"/>
</dbReference>
<keyword evidence="10" id="KW-1185">Reference proteome</keyword>
<evidence type="ECO:0000259" key="8">
    <source>
        <dbReference type="Pfam" id="PF20684"/>
    </source>
</evidence>
<dbReference type="STRING" id="578455.G2QXC8"/>
<organism evidence="9 10">
    <name type="scientific">Thermothielavioides terrestris (strain ATCC 38088 / NRRL 8126)</name>
    <name type="common">Thielavia terrestris</name>
    <dbReference type="NCBI Taxonomy" id="578455"/>
    <lineage>
        <taxon>Eukaryota</taxon>
        <taxon>Fungi</taxon>
        <taxon>Dikarya</taxon>
        <taxon>Ascomycota</taxon>
        <taxon>Pezizomycotina</taxon>
        <taxon>Sordariomycetes</taxon>
        <taxon>Sordariomycetidae</taxon>
        <taxon>Sordariales</taxon>
        <taxon>Chaetomiaceae</taxon>
        <taxon>Thermothielavioides</taxon>
        <taxon>Thermothielavioides terrestris</taxon>
    </lineage>
</organism>
<dbReference type="PANTHER" id="PTHR33048:SF105">
    <property type="match status" value="1"/>
</dbReference>
<reference evidence="9 10" key="1">
    <citation type="journal article" date="2011" name="Nat. Biotechnol.">
        <title>Comparative genomic analysis of the thermophilic biomass-degrading fungi Myceliophthora thermophila and Thielavia terrestris.</title>
        <authorList>
            <person name="Berka R.M."/>
            <person name="Grigoriev I.V."/>
            <person name="Otillar R."/>
            <person name="Salamov A."/>
            <person name="Grimwood J."/>
            <person name="Reid I."/>
            <person name="Ishmael N."/>
            <person name="John T."/>
            <person name="Darmond C."/>
            <person name="Moisan M.-C."/>
            <person name="Henrissat B."/>
            <person name="Coutinho P.M."/>
            <person name="Lombard V."/>
            <person name="Natvig D.O."/>
            <person name="Lindquist E."/>
            <person name="Schmutz J."/>
            <person name="Lucas S."/>
            <person name="Harris P."/>
            <person name="Powlowski J."/>
            <person name="Bellemare A."/>
            <person name="Taylor D."/>
            <person name="Butler G."/>
            <person name="de Vries R.P."/>
            <person name="Allijn I.E."/>
            <person name="van den Brink J."/>
            <person name="Ushinsky S."/>
            <person name="Storms R."/>
            <person name="Powell A.J."/>
            <person name="Paulsen I.T."/>
            <person name="Elbourne L.D.H."/>
            <person name="Baker S.E."/>
            <person name="Magnuson J."/>
            <person name="LaBoissiere S."/>
            <person name="Clutterbuck A.J."/>
            <person name="Martinez D."/>
            <person name="Wogulis M."/>
            <person name="de Leon A.L."/>
            <person name="Rey M.W."/>
            <person name="Tsang A."/>
        </authorList>
    </citation>
    <scope>NUCLEOTIDE SEQUENCE [LARGE SCALE GENOMIC DNA]</scope>
    <source>
        <strain evidence="10">ATCC 38088 / NRRL 8126</strain>
    </source>
</reference>
<feature type="compositionally biased region" description="Low complexity" evidence="6">
    <location>
        <begin position="25"/>
        <end position="36"/>
    </location>
</feature>
<evidence type="ECO:0000256" key="6">
    <source>
        <dbReference type="SAM" id="MobiDB-lite"/>
    </source>
</evidence>
<keyword evidence="4 7" id="KW-0472">Membrane</keyword>
<feature type="compositionally biased region" description="Polar residues" evidence="6">
    <location>
        <begin position="1"/>
        <end position="15"/>
    </location>
</feature>
<feature type="transmembrane region" description="Helical" evidence="7">
    <location>
        <begin position="255"/>
        <end position="277"/>
    </location>
</feature>
<dbReference type="InterPro" id="IPR052337">
    <property type="entry name" value="SAT4-like"/>
</dbReference>
<evidence type="ECO:0000256" key="7">
    <source>
        <dbReference type="SAM" id="Phobius"/>
    </source>
</evidence>
<feature type="compositionally biased region" description="Gly residues" evidence="6">
    <location>
        <begin position="340"/>
        <end position="349"/>
    </location>
</feature>
<accession>G2QXC8</accession>